<dbReference type="Proteomes" id="UP000005239">
    <property type="component" value="Unassembled WGS sequence"/>
</dbReference>
<reference evidence="9" key="1">
    <citation type="journal article" date="2008" name="Nat. Genet.">
        <title>The Pristionchus pacificus genome provides a unique perspective on nematode lifestyle and parasitism.</title>
        <authorList>
            <person name="Dieterich C."/>
            <person name="Clifton S.W."/>
            <person name="Schuster L.N."/>
            <person name="Chinwalla A."/>
            <person name="Delehaunty K."/>
            <person name="Dinkelacker I."/>
            <person name="Fulton L."/>
            <person name="Fulton R."/>
            <person name="Godfrey J."/>
            <person name="Minx P."/>
            <person name="Mitreva M."/>
            <person name="Roeseler W."/>
            <person name="Tian H."/>
            <person name="Witte H."/>
            <person name="Yang S.P."/>
            <person name="Wilson R.K."/>
            <person name="Sommer R.J."/>
        </authorList>
    </citation>
    <scope>NUCLEOTIDE SEQUENCE [LARGE SCALE GENOMIC DNA]</scope>
    <source>
        <strain evidence="9">PS312</strain>
    </source>
</reference>
<evidence type="ECO:0000256" key="6">
    <source>
        <dbReference type="ARBA" id="ARBA00023033"/>
    </source>
</evidence>
<feature type="binding site" description="axial binding residue" evidence="7">
    <location>
        <position position="433"/>
    </location>
    <ligand>
        <name>heme</name>
        <dbReference type="ChEBI" id="CHEBI:30413"/>
    </ligand>
    <ligandPart>
        <name>Fe</name>
        <dbReference type="ChEBI" id="CHEBI:18248"/>
    </ligandPart>
</feature>
<dbReference type="GO" id="GO:0016705">
    <property type="term" value="F:oxidoreductase activity, acting on paired donors, with incorporation or reduction of molecular oxygen"/>
    <property type="evidence" value="ECO:0007669"/>
    <property type="project" value="InterPro"/>
</dbReference>
<dbReference type="InterPro" id="IPR017972">
    <property type="entry name" value="Cyt_P450_CS"/>
</dbReference>
<dbReference type="GO" id="GO:0020037">
    <property type="term" value="F:heme binding"/>
    <property type="evidence" value="ECO:0007669"/>
    <property type="project" value="InterPro"/>
</dbReference>
<sequence length="834" mass="95718">MLDLFLPALIAFIVWELFVFYRRKSTLPPGPFAVPFLGNFINEIKLPEMHVGLKRLSARFGPIVTVHLPYPVVNISDFETMKEAFRSNDMSGRMRNLLVELSQLCENGGIISSDGPEWQEQRRFAIATLREFGMGKNLMEEKVRLSAQNMVDFIKKQDLQNTDLRLPIQIFVANIINEFLFGFQYSYDDSDKLMKFVQELQTAITDISESKVMPIVFLLPWTRYLPVIRYYWDEHVKQFSELMDFVRDEVKAVKIDVNEEPTCYVQAYRKKNKDQRLEQLVSCCSDLFLAGQETTTTTLRWAMLLLAAHQQVQDKLRAEINNHIEKERIATMADKTTMSYASAVINEIQRVANIAAPNPLLFHRATVDTEIGGHKIAANTIVNGDFHQMMKSDPHFEQPERFWPERYIAEDGVTLNKELVDRTIPFGIGKRQCAGEGLARTELFIGLVTLVQLFQFYRRKASLPPGPFAVPLLGNFINEIQVPEMHIGLKHISRKFGPVSTVYLPYPVVNITDYETVKEAFRGNDVNGRIHNILTEACRMLEGGGIIGAEGDSWYEQRKFAIATLKEFGMGKNLMEEKVRISAQNMVDYINKQDLKSVDLFMPMQIFVSNIINEFLYGKQKEQLYSCCSDLFLAGQETTTTTLRWAMLLMAAHQDVQSKLREEISTHIPRDRIACMNDKTKMPFASALIYEIQRYANIIAPQPFLFHRTTVDTVIGGYPVPADTLVNGDFHQIMKTDPYFKDPDRFWPERYISEDGVTLRKELVDRTLPFGIGKRQCAGEGLARTELFIGLITLVQARRSNFRIKPLPGTTIDLVPIYSHVHFPKPHNFLLERI</sequence>
<dbReference type="PANTHER" id="PTHR24284:SF1">
    <property type="entry name" value="CYTOCHROME P450 FAMILY"/>
    <property type="match status" value="1"/>
</dbReference>
<dbReference type="Pfam" id="PF00067">
    <property type="entry name" value="p450"/>
    <property type="match status" value="3"/>
</dbReference>
<dbReference type="FunFam" id="1.10.630.10:FF:000036">
    <property type="entry name" value="CYtochrome P450 family"/>
    <property type="match status" value="1"/>
</dbReference>
<dbReference type="AlphaFoldDB" id="A0A2A6C4M5"/>
<dbReference type="InterPro" id="IPR002401">
    <property type="entry name" value="Cyt_P450_E_grp-I"/>
</dbReference>
<evidence type="ECO:0000313" key="9">
    <source>
        <dbReference type="Proteomes" id="UP000005239"/>
    </source>
</evidence>
<evidence type="ECO:0000256" key="3">
    <source>
        <dbReference type="ARBA" id="ARBA00022723"/>
    </source>
</evidence>
<dbReference type="PRINTS" id="PR00463">
    <property type="entry name" value="EP450I"/>
</dbReference>
<keyword evidence="4" id="KW-0560">Oxidoreductase</keyword>
<protein>
    <submittedName>
        <fullName evidence="8">Cytochrome P450</fullName>
    </submittedName>
</protein>
<evidence type="ECO:0000256" key="5">
    <source>
        <dbReference type="ARBA" id="ARBA00023004"/>
    </source>
</evidence>
<keyword evidence="3 7" id="KW-0479">Metal-binding</keyword>
<accession>A0A2A6C4M5</accession>
<evidence type="ECO:0000256" key="4">
    <source>
        <dbReference type="ARBA" id="ARBA00023002"/>
    </source>
</evidence>
<reference evidence="8" key="2">
    <citation type="submission" date="2022-06" db="UniProtKB">
        <authorList>
            <consortium name="EnsemblMetazoa"/>
        </authorList>
    </citation>
    <scope>IDENTIFICATION</scope>
    <source>
        <strain evidence="8">PS312</strain>
    </source>
</reference>
<proteinExistence type="inferred from homology"/>
<keyword evidence="6" id="KW-0503">Monooxygenase</keyword>
<evidence type="ECO:0000256" key="7">
    <source>
        <dbReference type="PIRSR" id="PIRSR602401-1"/>
    </source>
</evidence>
<organism evidence="8 9">
    <name type="scientific">Pristionchus pacificus</name>
    <name type="common">Parasitic nematode worm</name>
    <dbReference type="NCBI Taxonomy" id="54126"/>
    <lineage>
        <taxon>Eukaryota</taxon>
        <taxon>Metazoa</taxon>
        <taxon>Ecdysozoa</taxon>
        <taxon>Nematoda</taxon>
        <taxon>Chromadorea</taxon>
        <taxon>Rhabditida</taxon>
        <taxon>Rhabditina</taxon>
        <taxon>Diplogasteromorpha</taxon>
        <taxon>Diplogasteroidea</taxon>
        <taxon>Neodiplogasteridae</taxon>
        <taxon>Pristionchus</taxon>
    </lineage>
</organism>
<dbReference type="SUPFAM" id="SSF48264">
    <property type="entry name" value="Cytochrome P450"/>
    <property type="match status" value="2"/>
</dbReference>
<dbReference type="InterPro" id="IPR036396">
    <property type="entry name" value="Cyt_P450_sf"/>
</dbReference>
<dbReference type="GO" id="GO:0004497">
    <property type="term" value="F:monooxygenase activity"/>
    <property type="evidence" value="ECO:0007669"/>
    <property type="project" value="UniProtKB-KW"/>
</dbReference>
<dbReference type="PROSITE" id="PS00086">
    <property type="entry name" value="CYTOCHROME_P450"/>
    <property type="match status" value="2"/>
</dbReference>
<dbReference type="PANTHER" id="PTHR24284">
    <property type="entry name" value="CYTOCHROME P450 FAMILY"/>
    <property type="match status" value="1"/>
</dbReference>
<name>A0A2A6C4M5_PRIPA</name>
<keyword evidence="9" id="KW-1185">Reference proteome</keyword>
<gene>
    <name evidence="8" type="primary">WBGene00103440</name>
</gene>
<dbReference type="PRINTS" id="PR00385">
    <property type="entry name" value="P450"/>
</dbReference>
<evidence type="ECO:0000313" key="8">
    <source>
        <dbReference type="EnsemblMetazoa" id="PPA13886.1"/>
    </source>
</evidence>
<evidence type="ECO:0000256" key="1">
    <source>
        <dbReference type="ARBA" id="ARBA00001971"/>
    </source>
</evidence>
<dbReference type="GO" id="GO:0005506">
    <property type="term" value="F:iron ion binding"/>
    <property type="evidence" value="ECO:0007669"/>
    <property type="project" value="InterPro"/>
</dbReference>
<keyword evidence="5 7" id="KW-0408">Iron</keyword>
<evidence type="ECO:0000256" key="2">
    <source>
        <dbReference type="ARBA" id="ARBA00010617"/>
    </source>
</evidence>
<dbReference type="Gene3D" id="1.10.630.10">
    <property type="entry name" value="Cytochrome P450"/>
    <property type="match status" value="3"/>
</dbReference>
<comment type="cofactor">
    <cofactor evidence="1 7">
        <name>heme</name>
        <dbReference type="ChEBI" id="CHEBI:30413"/>
    </cofactor>
</comment>
<comment type="similarity">
    <text evidence="2">Belongs to the cytochrome P450 family.</text>
</comment>
<dbReference type="EnsemblMetazoa" id="PPA13886.1">
    <property type="protein sequence ID" value="PPA13886.1"/>
    <property type="gene ID" value="WBGene00103440"/>
</dbReference>
<dbReference type="InterPro" id="IPR001128">
    <property type="entry name" value="Cyt_P450"/>
</dbReference>
<keyword evidence="7" id="KW-0349">Heme</keyword>
<accession>A0A8R1YCI4</accession>